<evidence type="ECO:0000256" key="3">
    <source>
        <dbReference type="ARBA" id="ARBA00022748"/>
    </source>
</evidence>
<dbReference type="AlphaFoldDB" id="A0A330L3S4"/>
<dbReference type="InterPro" id="IPR023494">
    <property type="entry name" value="Cyt_c_bgen_Ccs1/CcsB/ResB"/>
</dbReference>
<dbReference type="GO" id="GO:0017004">
    <property type="term" value="P:cytochrome complex assembly"/>
    <property type="evidence" value="ECO:0007669"/>
    <property type="project" value="UniProtKB-KW"/>
</dbReference>
<feature type="transmembrane region" description="Helical" evidence="6">
    <location>
        <begin position="89"/>
        <end position="108"/>
    </location>
</feature>
<protein>
    <submittedName>
        <fullName evidence="8">Putative Cytochrome c biogenesis protein, ResB-like</fullName>
    </submittedName>
</protein>
<reference evidence="9" key="1">
    <citation type="submission" date="2018-04" db="EMBL/GenBank/DDBJ databases">
        <authorList>
            <person name="Lucker S."/>
            <person name="Sakoula D."/>
        </authorList>
    </citation>
    <scope>NUCLEOTIDE SEQUENCE [LARGE SCALE GENOMIC DNA]</scope>
</reference>
<evidence type="ECO:0000256" key="1">
    <source>
        <dbReference type="ARBA" id="ARBA00004141"/>
    </source>
</evidence>
<dbReference type="GO" id="GO:0016020">
    <property type="term" value="C:membrane"/>
    <property type="evidence" value="ECO:0007669"/>
    <property type="project" value="UniProtKB-SubCell"/>
</dbReference>
<dbReference type="PANTHER" id="PTHR31566">
    <property type="entry name" value="CYTOCHROME C BIOGENESIS PROTEIN CCS1, CHLOROPLASTIC"/>
    <property type="match status" value="1"/>
</dbReference>
<keyword evidence="2 6" id="KW-0812">Transmembrane</keyword>
<name>A0A330L3S4_9BACT</name>
<dbReference type="RefSeq" id="WP_121988050.1">
    <property type="nucleotide sequence ID" value="NZ_OUNR01000001.1"/>
</dbReference>
<sequence>MNSQPDVLPKEPSIRPSTPGLGWDEFSRELVEFFASVKLAIFLFLFIAITATIGTVIQQGERAEVYVQEYGESAYRWFLRLGFTDVYHTWWFTSLLGLLCVNSLTCFYKRFPSVWRSMKQDKVGVTMAFIKNLKQQAEIPLDNTKEAVAQQLVHYFVTKGYRVLAKNEPGEVTVYATKGVMGRVGAHMAHLSATVIIFGGLLGTYYGFQEFGVCLEGQTYHIPRGNFDLKVDKFWIDYHENGSVKSYNSTLTVVDGGQSVVTKTISVNDPLVYKGIWFYQSSYGDAWDQVEVARVNIKDKETDKVVKTVDLEWQKEQSLPDLNVKLSITDFVADFAFNSTEKKVYSKTIEHANPAVKLVISERDSVQATPWIFQQFPDLFNIKDSKYQFELVGYKPRKFTGLQIAKNPGINIVWTGCTMIVVGITLSSFIFHRRLWAKIVPSQTGVTVHLGGTTHKSQIDFQKEFRKLTEKIRTFQA</sequence>
<keyword evidence="5 6" id="KW-0472">Membrane</keyword>
<organism evidence="8 9">
    <name type="scientific">Nitrospira lenta</name>
    <dbReference type="NCBI Taxonomy" id="1436998"/>
    <lineage>
        <taxon>Bacteria</taxon>
        <taxon>Pseudomonadati</taxon>
        <taxon>Nitrospirota</taxon>
        <taxon>Nitrospiria</taxon>
        <taxon>Nitrospirales</taxon>
        <taxon>Nitrospiraceae</taxon>
        <taxon>Nitrospira</taxon>
    </lineage>
</organism>
<dbReference type="PANTHER" id="PTHR31566:SF0">
    <property type="entry name" value="CYTOCHROME C BIOGENESIS PROTEIN CCS1, CHLOROPLASTIC"/>
    <property type="match status" value="1"/>
</dbReference>
<evidence type="ECO:0000313" key="9">
    <source>
        <dbReference type="Proteomes" id="UP000248168"/>
    </source>
</evidence>
<evidence type="ECO:0000259" key="7">
    <source>
        <dbReference type="Pfam" id="PF05140"/>
    </source>
</evidence>
<evidence type="ECO:0000256" key="6">
    <source>
        <dbReference type="SAM" id="Phobius"/>
    </source>
</evidence>
<feature type="transmembrane region" description="Helical" evidence="6">
    <location>
        <begin position="188"/>
        <end position="208"/>
    </location>
</feature>
<comment type="subcellular location">
    <subcellularLocation>
        <location evidence="1">Membrane</location>
        <topology evidence="1">Multi-pass membrane protein</topology>
    </subcellularLocation>
</comment>
<gene>
    <name evidence="8" type="ORF">NITLEN_10618</name>
</gene>
<dbReference type="Pfam" id="PF05140">
    <property type="entry name" value="ResB"/>
    <property type="match status" value="1"/>
</dbReference>
<evidence type="ECO:0000256" key="2">
    <source>
        <dbReference type="ARBA" id="ARBA00022692"/>
    </source>
</evidence>
<evidence type="ECO:0000256" key="4">
    <source>
        <dbReference type="ARBA" id="ARBA00022989"/>
    </source>
</evidence>
<proteinExistence type="predicted"/>
<keyword evidence="9" id="KW-1185">Reference proteome</keyword>
<dbReference type="EMBL" id="OUNR01000001">
    <property type="protein sequence ID" value="SPP63532.1"/>
    <property type="molecule type" value="Genomic_DNA"/>
</dbReference>
<dbReference type="OrthoDB" id="9770923at2"/>
<keyword evidence="4 6" id="KW-1133">Transmembrane helix</keyword>
<feature type="transmembrane region" description="Helical" evidence="6">
    <location>
        <begin position="37"/>
        <end position="57"/>
    </location>
</feature>
<dbReference type="InParanoid" id="A0A330L3S4"/>
<keyword evidence="3" id="KW-0201">Cytochrome c-type biogenesis</keyword>
<accession>A0A330L3S4</accession>
<dbReference type="InterPro" id="IPR007816">
    <property type="entry name" value="ResB-like_domain"/>
</dbReference>
<feature type="transmembrane region" description="Helical" evidence="6">
    <location>
        <begin position="412"/>
        <end position="431"/>
    </location>
</feature>
<evidence type="ECO:0000313" key="8">
    <source>
        <dbReference type="EMBL" id="SPP63532.1"/>
    </source>
</evidence>
<evidence type="ECO:0000256" key="5">
    <source>
        <dbReference type="ARBA" id="ARBA00023136"/>
    </source>
</evidence>
<dbReference type="Proteomes" id="UP000248168">
    <property type="component" value="Unassembled WGS sequence"/>
</dbReference>
<feature type="domain" description="ResB-like" evidence="7">
    <location>
        <begin position="37"/>
        <end position="366"/>
    </location>
</feature>